<evidence type="ECO:0000313" key="4">
    <source>
        <dbReference type="EMBL" id="GMR48374.1"/>
    </source>
</evidence>
<dbReference type="PANTHER" id="PTHR45926">
    <property type="entry name" value="OSJNBA0053K19.4 PROTEIN"/>
    <property type="match status" value="1"/>
</dbReference>
<keyword evidence="5" id="KW-1185">Reference proteome</keyword>
<evidence type="ECO:0000256" key="2">
    <source>
        <dbReference type="PROSITE-ProRule" id="PRU00035"/>
    </source>
</evidence>
<dbReference type="AlphaFoldDB" id="A0AAN5I1J6"/>
<dbReference type="EMBL" id="BTRK01000004">
    <property type="protein sequence ID" value="GMR48374.1"/>
    <property type="molecule type" value="Genomic_DNA"/>
</dbReference>
<dbReference type="SUPFAM" id="SSF47370">
    <property type="entry name" value="Bromodomain"/>
    <property type="match status" value="1"/>
</dbReference>
<dbReference type="Proteomes" id="UP001328107">
    <property type="component" value="Unassembled WGS sequence"/>
</dbReference>
<feature type="non-terminal residue" evidence="4">
    <location>
        <position position="242"/>
    </location>
</feature>
<organism evidence="4 5">
    <name type="scientific">Pristionchus mayeri</name>
    <dbReference type="NCBI Taxonomy" id="1317129"/>
    <lineage>
        <taxon>Eukaryota</taxon>
        <taxon>Metazoa</taxon>
        <taxon>Ecdysozoa</taxon>
        <taxon>Nematoda</taxon>
        <taxon>Chromadorea</taxon>
        <taxon>Rhabditida</taxon>
        <taxon>Rhabditina</taxon>
        <taxon>Diplogasteromorpha</taxon>
        <taxon>Diplogasteroidea</taxon>
        <taxon>Neodiplogasteridae</taxon>
        <taxon>Pristionchus</taxon>
    </lineage>
</organism>
<dbReference type="SMART" id="SM00297">
    <property type="entry name" value="BROMO"/>
    <property type="match status" value="1"/>
</dbReference>
<dbReference type="PRINTS" id="PR00503">
    <property type="entry name" value="BROMODOMAIN"/>
</dbReference>
<name>A0AAN5I1J6_9BILA</name>
<protein>
    <recommendedName>
        <fullName evidence="3">Bromo domain-containing protein</fullName>
    </recommendedName>
</protein>
<feature type="domain" description="Bromo" evidence="3">
    <location>
        <begin position="65"/>
        <end position="137"/>
    </location>
</feature>
<evidence type="ECO:0000259" key="3">
    <source>
        <dbReference type="PROSITE" id="PS50014"/>
    </source>
</evidence>
<dbReference type="PROSITE" id="PS50014">
    <property type="entry name" value="BROMODOMAIN_2"/>
    <property type="match status" value="1"/>
</dbReference>
<dbReference type="Pfam" id="PF00439">
    <property type="entry name" value="Bromodomain"/>
    <property type="match status" value="1"/>
</dbReference>
<reference evidence="5" key="1">
    <citation type="submission" date="2022-10" db="EMBL/GenBank/DDBJ databases">
        <title>Genome assembly of Pristionchus species.</title>
        <authorList>
            <person name="Yoshida K."/>
            <person name="Sommer R.J."/>
        </authorList>
    </citation>
    <scope>NUCLEOTIDE SEQUENCE [LARGE SCALE GENOMIC DNA]</scope>
    <source>
        <strain evidence="5">RS5460</strain>
    </source>
</reference>
<accession>A0AAN5I1J6</accession>
<sequence>MALFDLQPVVLSNDERIFPNASIKEVVELMLKREKRKLENISVEREMLHFLLAPLGNIFVDFINFIEPIDNAKFFHEDPLKQGLPNYSSIVKKPMDLCSIRENAKKGGYKNETEMKIDLDLIFDNCEVYNDTNEGVLLYSREIQKKMNDAYDDLLQHLKFRKSWYDELDMYEEDMAPGMASILHAGMGSDNFEMNDDMEEEGHVGGSLNLPAWFSRRRKKSSRWRRRECIAKTKKRWIAKDG</sequence>
<gene>
    <name evidence="4" type="ORF">PMAYCL1PPCAC_18569</name>
</gene>
<proteinExistence type="predicted"/>
<dbReference type="Gene3D" id="1.20.920.10">
    <property type="entry name" value="Bromodomain-like"/>
    <property type="match status" value="1"/>
</dbReference>
<keyword evidence="1 2" id="KW-0103">Bromodomain</keyword>
<comment type="caution">
    <text evidence="4">The sequence shown here is derived from an EMBL/GenBank/DDBJ whole genome shotgun (WGS) entry which is preliminary data.</text>
</comment>
<evidence type="ECO:0000256" key="1">
    <source>
        <dbReference type="ARBA" id="ARBA00023117"/>
    </source>
</evidence>
<dbReference type="InterPro" id="IPR036427">
    <property type="entry name" value="Bromodomain-like_sf"/>
</dbReference>
<dbReference type="InterPro" id="IPR001487">
    <property type="entry name" value="Bromodomain"/>
</dbReference>
<dbReference type="CDD" id="cd04369">
    <property type="entry name" value="Bromodomain"/>
    <property type="match status" value="1"/>
</dbReference>
<evidence type="ECO:0000313" key="5">
    <source>
        <dbReference type="Proteomes" id="UP001328107"/>
    </source>
</evidence>